<evidence type="ECO:0000313" key="3">
    <source>
        <dbReference type="Proteomes" id="UP000054558"/>
    </source>
</evidence>
<dbReference type="STRING" id="105231.A0A0U9HSW3"/>
<dbReference type="OMA" id="PAQMKTS"/>
<accession>A0A0U9HSW3</accession>
<proteinExistence type="predicted"/>
<organism evidence="2 3">
    <name type="scientific">Klebsormidium nitens</name>
    <name type="common">Green alga</name>
    <name type="synonym">Ulothrix nitens</name>
    <dbReference type="NCBI Taxonomy" id="105231"/>
    <lineage>
        <taxon>Eukaryota</taxon>
        <taxon>Viridiplantae</taxon>
        <taxon>Streptophyta</taxon>
        <taxon>Klebsormidiophyceae</taxon>
        <taxon>Klebsormidiales</taxon>
        <taxon>Klebsormidiaceae</taxon>
        <taxon>Klebsormidium</taxon>
    </lineage>
</organism>
<evidence type="ECO:0000313" key="2">
    <source>
        <dbReference type="EMBL" id="GAQ87160.1"/>
    </source>
</evidence>
<dbReference type="InterPro" id="IPR008479">
    <property type="entry name" value="DUF760"/>
</dbReference>
<protein>
    <submittedName>
        <fullName evidence="2">Uncharacterized protein</fullName>
    </submittedName>
</protein>
<keyword evidence="3" id="KW-1185">Reference proteome</keyword>
<feature type="compositionally biased region" description="Basic residues" evidence="1">
    <location>
        <begin position="14"/>
        <end position="26"/>
    </location>
</feature>
<dbReference type="AlphaFoldDB" id="A0A0U9HSW3"/>
<name>A0A0U9HSW3_KLENI</name>
<gene>
    <name evidence="2" type="ORF">KFL_003350100</name>
</gene>
<evidence type="ECO:0000256" key="1">
    <source>
        <dbReference type="SAM" id="MobiDB-lite"/>
    </source>
</evidence>
<dbReference type="PANTHER" id="PTHR33598:SF4">
    <property type="entry name" value="OS02G0833400 PROTEIN"/>
    <property type="match status" value="1"/>
</dbReference>
<dbReference type="EMBL" id="DF237284">
    <property type="protein sequence ID" value="GAQ87160.1"/>
    <property type="molecule type" value="Genomic_DNA"/>
</dbReference>
<feature type="region of interest" description="Disordered" evidence="1">
    <location>
        <begin position="1"/>
        <end position="41"/>
    </location>
</feature>
<sequence>MHLGDGGLESSVHRPGRRRRGRRRQVHVCAGNASDADEKPQINGKTKRDMLLEYVKNVKPEFMDLFVKGTPETVVDAMRQTVTNMLGTLPPQFFEVTISTVGENLAQLMYSVLMTGYMFRNAYYRMELAHTLDLQALPDPERCKEADSHYAPGVQTTRVSGEVVRWHKVNGSEAVAAGEYIEMLEGEVRGLRAQLERSQRSAAGGNQLLDYLKALQPPNLQELTSSAGEDALEAMNSFIQRLMGISDSAELKASSSVTTATELAKLLYWLMVVGYSIRSIEVRFDMERTLGVPITSKLGELPPGEIF</sequence>
<dbReference type="Pfam" id="PF05542">
    <property type="entry name" value="DUF760"/>
    <property type="match status" value="2"/>
</dbReference>
<dbReference type="Proteomes" id="UP000054558">
    <property type="component" value="Unassembled WGS sequence"/>
</dbReference>
<dbReference type="PANTHER" id="PTHR33598">
    <property type="entry name" value="OS02G0833400 PROTEIN"/>
    <property type="match status" value="1"/>
</dbReference>
<reference evidence="2 3" key="1">
    <citation type="journal article" date="2014" name="Nat. Commun.">
        <title>Klebsormidium flaccidum genome reveals primary factors for plant terrestrial adaptation.</title>
        <authorList>
            <person name="Hori K."/>
            <person name="Maruyama F."/>
            <person name="Fujisawa T."/>
            <person name="Togashi T."/>
            <person name="Yamamoto N."/>
            <person name="Seo M."/>
            <person name="Sato S."/>
            <person name="Yamada T."/>
            <person name="Mori H."/>
            <person name="Tajima N."/>
            <person name="Moriyama T."/>
            <person name="Ikeuchi M."/>
            <person name="Watanabe M."/>
            <person name="Wada H."/>
            <person name="Kobayashi K."/>
            <person name="Saito M."/>
            <person name="Masuda T."/>
            <person name="Sasaki-Sekimoto Y."/>
            <person name="Mashiguchi K."/>
            <person name="Awai K."/>
            <person name="Shimojima M."/>
            <person name="Masuda S."/>
            <person name="Iwai M."/>
            <person name="Nobusawa T."/>
            <person name="Narise T."/>
            <person name="Kondo S."/>
            <person name="Saito H."/>
            <person name="Sato R."/>
            <person name="Murakawa M."/>
            <person name="Ihara Y."/>
            <person name="Oshima-Yamada Y."/>
            <person name="Ohtaka K."/>
            <person name="Satoh M."/>
            <person name="Sonobe K."/>
            <person name="Ishii M."/>
            <person name="Ohtani R."/>
            <person name="Kanamori-Sato M."/>
            <person name="Honoki R."/>
            <person name="Miyazaki D."/>
            <person name="Mochizuki H."/>
            <person name="Umetsu J."/>
            <person name="Higashi K."/>
            <person name="Shibata D."/>
            <person name="Kamiya Y."/>
            <person name="Sato N."/>
            <person name="Nakamura Y."/>
            <person name="Tabata S."/>
            <person name="Ida S."/>
            <person name="Kurokawa K."/>
            <person name="Ohta H."/>
        </authorList>
    </citation>
    <scope>NUCLEOTIDE SEQUENCE [LARGE SCALE GENOMIC DNA]</scope>
    <source>
        <strain evidence="2 3">NIES-2285</strain>
    </source>
</reference>
<dbReference type="OrthoDB" id="4115at2759"/>